<evidence type="ECO:0000256" key="4">
    <source>
        <dbReference type="ARBA" id="ARBA00022692"/>
    </source>
</evidence>
<dbReference type="EMBL" id="CP092883">
    <property type="protein sequence ID" value="UYV82376.1"/>
    <property type="molecule type" value="Genomic_DNA"/>
</dbReference>
<evidence type="ECO:0000256" key="15">
    <source>
        <dbReference type="PROSITE-ProRule" id="PRU00290"/>
    </source>
</evidence>
<comment type="subcellular location">
    <subcellularLocation>
        <location evidence="12">Cytoplasmic vesicle</location>
        <location evidence="12">Phagosome membrane</location>
        <topology evidence="12">Single-pass type IV membrane protein</topology>
    </subcellularLocation>
    <subcellularLocation>
        <location evidence="9">Cytoplasmic vesicle</location>
        <location evidence="9">Secretory vesicle membrane</location>
        <topology evidence="9">Single-pass type IV membrane protein</topology>
    </subcellularLocation>
    <subcellularLocation>
        <location evidence="1">Endoplasmic reticulum membrane</location>
        <topology evidence="1">Single-pass type IV membrane protein</topology>
    </subcellularLocation>
    <subcellularLocation>
        <location evidence="8">Golgi apparatus</location>
        <location evidence="8">trans-Golgi network membrane</location>
        <topology evidence="8">Single-pass type IV membrane protein</topology>
    </subcellularLocation>
    <subcellularLocation>
        <location evidence="10">Late endosome membrane</location>
        <topology evidence="10">Single-pass type IV membrane protein</topology>
    </subcellularLocation>
    <subcellularLocation>
        <location evidence="11">Lysosome membrane</location>
        <topology evidence="11">Single-pass type IV membrane protein</topology>
    </subcellularLocation>
</comment>
<dbReference type="Pfam" id="PF13774">
    <property type="entry name" value="Longin"/>
    <property type="match status" value="1"/>
</dbReference>
<evidence type="ECO:0000256" key="14">
    <source>
        <dbReference type="ARBA" id="ARBA00042194"/>
    </source>
</evidence>
<keyword evidence="6 16" id="KW-1133">Transmembrane helix</keyword>
<reference evidence="19 20" key="1">
    <citation type="submission" date="2022-01" db="EMBL/GenBank/DDBJ databases">
        <title>A chromosomal length assembly of Cordylochernes scorpioides.</title>
        <authorList>
            <person name="Zeh D."/>
            <person name="Zeh J."/>
        </authorList>
    </citation>
    <scope>NUCLEOTIDE SEQUENCE [LARGE SCALE GENOMIC DNA]</scope>
    <source>
        <strain evidence="19">IN4F17</strain>
        <tissue evidence="19">Whole Body</tissue>
    </source>
</reference>
<dbReference type="InterPro" id="IPR011012">
    <property type="entry name" value="Longin-like_dom_sf"/>
</dbReference>
<protein>
    <recommendedName>
        <fullName evidence="13">Vesicle-associated membrane protein 7</fullName>
    </recommendedName>
    <alternativeName>
        <fullName evidence="14">Synaptobrevin-like protein 1</fullName>
    </alternativeName>
</protein>
<evidence type="ECO:0000256" key="2">
    <source>
        <dbReference type="ARBA" id="ARBA00008025"/>
    </source>
</evidence>
<dbReference type="PRINTS" id="PR00219">
    <property type="entry name" value="SYNAPTOBREVN"/>
</dbReference>
<evidence type="ECO:0000256" key="12">
    <source>
        <dbReference type="ARBA" id="ARBA00037875"/>
    </source>
</evidence>
<evidence type="ECO:0000256" key="11">
    <source>
        <dbReference type="ARBA" id="ARBA00037863"/>
    </source>
</evidence>
<evidence type="ECO:0000313" key="19">
    <source>
        <dbReference type="EMBL" id="UYV82376.1"/>
    </source>
</evidence>
<dbReference type="SUPFAM" id="SSF64356">
    <property type="entry name" value="SNARE-like"/>
    <property type="match status" value="1"/>
</dbReference>
<dbReference type="Pfam" id="PF00957">
    <property type="entry name" value="Synaptobrevin"/>
    <property type="match status" value="1"/>
</dbReference>
<name>A0ABY6LMD3_9ARAC</name>
<comment type="similarity">
    <text evidence="2">Belongs to the synaptobrevin family.</text>
</comment>
<keyword evidence="7 16" id="KW-0472">Membrane</keyword>
<dbReference type="InterPro" id="IPR010908">
    <property type="entry name" value="Longin_dom"/>
</dbReference>
<dbReference type="PANTHER" id="PTHR21136">
    <property type="entry name" value="SNARE PROTEINS"/>
    <property type="match status" value="1"/>
</dbReference>
<dbReference type="SUPFAM" id="SSF58038">
    <property type="entry name" value="SNARE fusion complex"/>
    <property type="match status" value="1"/>
</dbReference>
<dbReference type="InterPro" id="IPR051097">
    <property type="entry name" value="Synaptobrevin-like_transport"/>
</dbReference>
<gene>
    <name evidence="19" type="ORF">LAZ67_21001865</name>
</gene>
<keyword evidence="5" id="KW-0653">Protein transport</keyword>
<dbReference type="PROSITE" id="PS00417">
    <property type="entry name" value="SYNAPTOBREVIN"/>
    <property type="match status" value="1"/>
</dbReference>
<accession>A0ABY6LMD3</accession>
<dbReference type="InterPro" id="IPR042855">
    <property type="entry name" value="V_SNARE_CC"/>
</dbReference>
<keyword evidence="20" id="KW-1185">Reference proteome</keyword>
<dbReference type="PANTHER" id="PTHR21136:SF168">
    <property type="entry name" value="VESICLE-ASSOCIATED MEMBRANE PROTEIN 9"/>
    <property type="match status" value="1"/>
</dbReference>
<evidence type="ECO:0000256" key="6">
    <source>
        <dbReference type="ARBA" id="ARBA00022989"/>
    </source>
</evidence>
<evidence type="ECO:0000256" key="8">
    <source>
        <dbReference type="ARBA" id="ARBA00037801"/>
    </source>
</evidence>
<keyword evidence="4 16" id="KW-0812">Transmembrane</keyword>
<dbReference type="InterPro" id="IPR001388">
    <property type="entry name" value="Synaptobrevin-like"/>
</dbReference>
<evidence type="ECO:0000256" key="16">
    <source>
        <dbReference type="SAM" id="Phobius"/>
    </source>
</evidence>
<sequence length="218" mass="24888">MDEGILYGAIARGNILLTSAFRTQEDFESTAHFLIDKIPTTANTKTSYTDREYTYHVLVENGVTYLCSAYTNYGKRVPYAFLTEVQKKFESGSLVARSLHAREHEFDRDFSNVLAELMEKFSRGQGSTDDHVGKLKNQIDDVMGIMTQNIEKVMERGDRLEVLIDKTEDLEQSSSQFQTSSKRLRRKMCYQNIKMWIFIGIIAAIVITLIVLFATGIL</sequence>
<evidence type="ECO:0000256" key="10">
    <source>
        <dbReference type="ARBA" id="ARBA00037845"/>
    </source>
</evidence>
<organism evidence="19 20">
    <name type="scientific">Cordylochernes scorpioides</name>
    <dbReference type="NCBI Taxonomy" id="51811"/>
    <lineage>
        <taxon>Eukaryota</taxon>
        <taxon>Metazoa</taxon>
        <taxon>Ecdysozoa</taxon>
        <taxon>Arthropoda</taxon>
        <taxon>Chelicerata</taxon>
        <taxon>Arachnida</taxon>
        <taxon>Pseudoscorpiones</taxon>
        <taxon>Cheliferoidea</taxon>
        <taxon>Chernetidae</taxon>
        <taxon>Cordylochernes</taxon>
    </lineage>
</organism>
<evidence type="ECO:0000256" key="5">
    <source>
        <dbReference type="ARBA" id="ARBA00022927"/>
    </source>
</evidence>
<evidence type="ECO:0000313" key="20">
    <source>
        <dbReference type="Proteomes" id="UP001235939"/>
    </source>
</evidence>
<keyword evidence="15" id="KW-0175">Coiled coil</keyword>
<feature type="domain" description="V-SNARE coiled-coil homology" evidence="18">
    <location>
        <begin position="131"/>
        <end position="191"/>
    </location>
</feature>
<proteinExistence type="inferred from homology"/>
<evidence type="ECO:0000256" key="3">
    <source>
        <dbReference type="ARBA" id="ARBA00022448"/>
    </source>
</evidence>
<dbReference type="Gene3D" id="3.30.450.50">
    <property type="entry name" value="Longin domain"/>
    <property type="match status" value="1"/>
</dbReference>
<evidence type="ECO:0000256" key="1">
    <source>
        <dbReference type="ARBA" id="ARBA00004163"/>
    </source>
</evidence>
<dbReference type="PROSITE" id="PS50892">
    <property type="entry name" value="V_SNARE"/>
    <property type="match status" value="1"/>
</dbReference>
<feature type="transmembrane region" description="Helical" evidence="16">
    <location>
        <begin position="195"/>
        <end position="217"/>
    </location>
</feature>
<dbReference type="SMART" id="SM01270">
    <property type="entry name" value="Longin"/>
    <property type="match status" value="1"/>
</dbReference>
<dbReference type="Gene3D" id="1.20.5.110">
    <property type="match status" value="1"/>
</dbReference>
<evidence type="ECO:0000256" key="7">
    <source>
        <dbReference type="ARBA" id="ARBA00023136"/>
    </source>
</evidence>
<feature type="domain" description="Longin" evidence="17">
    <location>
        <begin position="9"/>
        <end position="114"/>
    </location>
</feature>
<dbReference type="PROSITE" id="PS50859">
    <property type="entry name" value="LONGIN"/>
    <property type="match status" value="1"/>
</dbReference>
<evidence type="ECO:0000256" key="9">
    <source>
        <dbReference type="ARBA" id="ARBA00037803"/>
    </source>
</evidence>
<dbReference type="Proteomes" id="UP001235939">
    <property type="component" value="Chromosome 21"/>
</dbReference>
<evidence type="ECO:0000259" key="17">
    <source>
        <dbReference type="PROSITE" id="PS50859"/>
    </source>
</evidence>
<evidence type="ECO:0000259" key="18">
    <source>
        <dbReference type="PROSITE" id="PS50892"/>
    </source>
</evidence>
<keyword evidence="3" id="KW-0813">Transport</keyword>
<evidence type="ECO:0000256" key="13">
    <source>
        <dbReference type="ARBA" id="ARBA00039269"/>
    </source>
</evidence>
<dbReference type="CDD" id="cd14824">
    <property type="entry name" value="Longin"/>
    <property type="match status" value="1"/>
</dbReference>